<accession>A0A7I7KTZ0</accession>
<reference evidence="2 3" key="1">
    <citation type="journal article" date="2019" name="Emerg. Microbes Infect.">
        <title>Comprehensive subspecies identification of 175 nontuberculous mycobacteria species based on 7547 genomic profiles.</title>
        <authorList>
            <person name="Matsumoto Y."/>
            <person name="Kinjo T."/>
            <person name="Motooka D."/>
            <person name="Nabeya D."/>
            <person name="Jung N."/>
            <person name="Uechi K."/>
            <person name="Horii T."/>
            <person name="Iida T."/>
            <person name="Fujita J."/>
            <person name="Nakamura S."/>
        </authorList>
    </citation>
    <scope>NUCLEOTIDE SEQUENCE [LARGE SCALE GENOMIC DNA]</scope>
    <source>
        <strain evidence="2 3">JCM 12404</strain>
    </source>
</reference>
<dbReference type="Proteomes" id="UP000465866">
    <property type="component" value="Chromosome"/>
</dbReference>
<dbReference type="EMBL" id="AP022569">
    <property type="protein sequence ID" value="BBX45580.1"/>
    <property type="molecule type" value="Genomic_DNA"/>
</dbReference>
<feature type="region of interest" description="Disordered" evidence="1">
    <location>
        <begin position="1"/>
        <end position="45"/>
    </location>
</feature>
<feature type="compositionally biased region" description="Polar residues" evidence="1">
    <location>
        <begin position="31"/>
        <end position="41"/>
    </location>
</feature>
<name>A0A7I7KTZ0_9MYCO</name>
<keyword evidence="3" id="KW-1185">Reference proteome</keyword>
<sequence length="66" mass="7407">MNHPVGKRYGDRLMPLGPNSRSDGSMEDSETVSVTNLSVPAQPNGRDHAYAHHVVADSVYFYYFKH</sequence>
<dbReference type="AlphaFoldDB" id="A0A7I7KTZ0"/>
<evidence type="ECO:0000313" key="3">
    <source>
        <dbReference type="Proteomes" id="UP000465866"/>
    </source>
</evidence>
<proteinExistence type="predicted"/>
<organism evidence="2 3">
    <name type="scientific">Mycobacterium cookii</name>
    <dbReference type="NCBI Taxonomy" id="1775"/>
    <lineage>
        <taxon>Bacteria</taxon>
        <taxon>Bacillati</taxon>
        <taxon>Actinomycetota</taxon>
        <taxon>Actinomycetes</taxon>
        <taxon>Mycobacteriales</taxon>
        <taxon>Mycobacteriaceae</taxon>
        <taxon>Mycobacterium</taxon>
    </lineage>
</organism>
<gene>
    <name evidence="2" type="ORF">MCOO_15950</name>
</gene>
<dbReference type="KEGG" id="mcoo:MCOO_15950"/>
<evidence type="ECO:0000313" key="2">
    <source>
        <dbReference type="EMBL" id="BBX45580.1"/>
    </source>
</evidence>
<evidence type="ECO:0000256" key="1">
    <source>
        <dbReference type="SAM" id="MobiDB-lite"/>
    </source>
</evidence>
<protein>
    <submittedName>
        <fullName evidence="2">Uncharacterized protein</fullName>
    </submittedName>
</protein>